<evidence type="ECO:0008006" key="3">
    <source>
        <dbReference type="Google" id="ProtNLM"/>
    </source>
</evidence>
<keyword evidence="2" id="KW-1185">Reference proteome</keyword>
<evidence type="ECO:0000313" key="1">
    <source>
        <dbReference type="EMBL" id="AEG00271.1"/>
    </source>
</evidence>
<name>G0A3H2_METMM</name>
<sequence>MTNQTVVFIVEELPVPRHSGYSTYNHAFLKALQTAGYQIHLVVCGNRFPSPFFKANRLLGLPGLHLHIAQAIALPDGWYLAGPLGFLKAVYRRLGGMCGLKKPSSATAGKPVIIGRWLNQSDLALLTPILQMLSPQMIFVDTLFRSPVLAAVDSRCRRFLIGHDVFSLRCQSMAANGFQPVPWISAQDEAAALQKFDAVIAITDADAEEYRRLQPNVRVEALPSPVTPIADCGARPDSGRIFYLGSQAHHNVDGLRWFLDKVWPRVLQTNPTLELDVVGSIGASFSGVYPHVVWHGRLDDFSALAERAMFAINPVRAGSGMKIKILDYLAHGLACITTTVGIAGFPGEQERPLAVCDDAEGFAQTVLEWSGNPAYCSTLSARALDYVGRFSGAEFNAGLQALIADTLASPESAR</sequence>
<dbReference type="Pfam" id="PF13692">
    <property type="entry name" value="Glyco_trans_1_4"/>
    <property type="match status" value="1"/>
</dbReference>
<accession>G0A3H2</accession>
<protein>
    <recommendedName>
        <fullName evidence="3">Glycosyltransferase involved in cell wall biosynthesis</fullName>
    </recommendedName>
</protein>
<dbReference type="STRING" id="857087.Metme_1855"/>
<reference evidence="2" key="3">
    <citation type="submission" date="2011-05" db="EMBL/GenBank/DDBJ databases">
        <title>Complete sequence of Methylomonas methanica MC09.</title>
        <authorList>
            <consortium name="US DOE Joint Genome Institute"/>
            <person name="Lucas S."/>
            <person name="Han J."/>
            <person name="Lapidus A."/>
            <person name="Cheng J.-F."/>
            <person name="Goodwin L."/>
            <person name="Pitluck S."/>
            <person name="Peters L."/>
            <person name="Mikhailova N."/>
            <person name="Teshima H."/>
            <person name="Han C."/>
            <person name="Tapia R."/>
            <person name="Land M."/>
            <person name="Hauser L."/>
            <person name="Kyrpides N."/>
            <person name="Ivanova N."/>
            <person name="Pagani I."/>
            <person name="Stein L."/>
            <person name="Woyke T."/>
        </authorList>
    </citation>
    <scope>NUCLEOTIDE SEQUENCE [LARGE SCALE GENOMIC DNA]</scope>
    <source>
        <strain evidence="2">MC09</strain>
    </source>
</reference>
<gene>
    <name evidence="1" type="ordered locus">Metme_1855</name>
</gene>
<reference key="2">
    <citation type="submission" date="2011-05" db="EMBL/GenBank/DDBJ databases">
        <title>Complete genome sequence of the aerobic marine methanotroph Methylomonas methanica MC09.</title>
        <authorList>
            <person name="Boden R."/>
            <person name="Cunliffe M."/>
            <person name="Scanlan J."/>
            <person name="Moussard H."/>
            <person name="Kits K.D."/>
            <person name="Klotz M."/>
            <person name="Jetten M."/>
            <person name="Vuilleumier S."/>
            <person name="Han J."/>
            <person name="Peters L."/>
            <person name="Mikhailova N."/>
            <person name="Teshima H."/>
            <person name="Tapia R."/>
            <person name="Kyrpides N."/>
            <person name="Ivanova N."/>
            <person name="Pagani I."/>
            <person name="Cheng J.-F."/>
            <person name="Goodwin L."/>
            <person name="Han C."/>
            <person name="Hauser L."/>
            <person name="Land M."/>
            <person name="Lapidus A."/>
            <person name="Lucas S."/>
            <person name="Pitluck S."/>
            <person name="Woyke T."/>
            <person name="Stein L.Y."/>
            <person name="Murrell C."/>
        </authorList>
    </citation>
    <scope>NUCLEOTIDE SEQUENCE</scope>
    <source>
        <strain>MC09</strain>
    </source>
</reference>
<reference evidence="1 2" key="1">
    <citation type="journal article" date="2011" name="J. Bacteriol.">
        <title>Complete Genome Sequence of the Aerobic Marine Methanotroph Methylomonas methanica MC09.</title>
        <authorList>
            <person name="Boden R."/>
            <person name="Cunliffe M."/>
            <person name="Scanlan J."/>
            <person name="Moussard H."/>
            <person name="Kits K.D."/>
            <person name="Klotz M.G."/>
            <person name="Jetten M.S."/>
            <person name="Vuilleumier S."/>
            <person name="Han J."/>
            <person name="Peters L."/>
            <person name="Mikhailova N."/>
            <person name="Teshima H."/>
            <person name="Tapia R."/>
            <person name="Kyrpides N."/>
            <person name="Ivanova N."/>
            <person name="Pagani I."/>
            <person name="Cheng J.F."/>
            <person name="Goodwin L."/>
            <person name="Han C."/>
            <person name="Hauser L."/>
            <person name="Land M.L."/>
            <person name="Lapidus A."/>
            <person name="Lucas S."/>
            <person name="Pitluck S."/>
            <person name="Woyke T."/>
            <person name="Stein L."/>
            <person name="Murrell J.C."/>
        </authorList>
    </citation>
    <scope>NUCLEOTIDE SEQUENCE [LARGE SCALE GENOMIC DNA]</scope>
    <source>
        <strain evidence="1 2">MC09</strain>
    </source>
</reference>
<dbReference type="Gene3D" id="3.40.50.2000">
    <property type="entry name" value="Glycogen Phosphorylase B"/>
    <property type="match status" value="1"/>
</dbReference>
<dbReference type="SUPFAM" id="SSF53756">
    <property type="entry name" value="UDP-Glycosyltransferase/glycogen phosphorylase"/>
    <property type="match status" value="1"/>
</dbReference>
<dbReference type="HOGENOM" id="CLU_028014_5_0_6"/>
<organism evidence="1 2">
    <name type="scientific">Methylomonas methanica (strain DSM 25384 / MC09)</name>
    <dbReference type="NCBI Taxonomy" id="857087"/>
    <lineage>
        <taxon>Bacteria</taxon>
        <taxon>Pseudomonadati</taxon>
        <taxon>Pseudomonadota</taxon>
        <taxon>Gammaproteobacteria</taxon>
        <taxon>Methylococcales</taxon>
        <taxon>Methylococcaceae</taxon>
        <taxon>Methylomonas</taxon>
    </lineage>
</organism>
<dbReference type="AlphaFoldDB" id="G0A3H2"/>
<dbReference type="eggNOG" id="COG0438">
    <property type="taxonomic scope" value="Bacteria"/>
</dbReference>
<dbReference type="KEGG" id="mmt:Metme_1855"/>
<dbReference type="RefSeq" id="WP_013818522.1">
    <property type="nucleotide sequence ID" value="NC_015572.1"/>
</dbReference>
<evidence type="ECO:0000313" key="2">
    <source>
        <dbReference type="Proteomes" id="UP000008888"/>
    </source>
</evidence>
<dbReference type="OrthoDB" id="9807209at2"/>
<dbReference type="EMBL" id="CP002738">
    <property type="protein sequence ID" value="AEG00271.1"/>
    <property type="molecule type" value="Genomic_DNA"/>
</dbReference>
<proteinExistence type="predicted"/>
<dbReference type="Proteomes" id="UP000008888">
    <property type="component" value="Chromosome"/>
</dbReference>